<dbReference type="Proteomes" id="UP000282971">
    <property type="component" value="Unassembled WGS sequence"/>
</dbReference>
<feature type="transmembrane region" description="Helical" evidence="5">
    <location>
        <begin position="85"/>
        <end position="105"/>
    </location>
</feature>
<evidence type="ECO:0000256" key="1">
    <source>
        <dbReference type="ARBA" id="ARBA00001931"/>
    </source>
</evidence>
<dbReference type="InterPro" id="IPR002372">
    <property type="entry name" value="PQQ_rpt_dom"/>
</dbReference>
<sequence length="756" mass="79410">MHTPPTGFRIVLSALLILAGLWLTIGGALLIMAGGGIGTAIAGATTIGAGWAYLRHPAAGVALLFLTIAVAAIATIRALGFDAWALLPIAGLPGLFGLIMLISAIRRRATRLMLIAGIVVAVGGLTLWLVRPPQAPAGAGAPAPDSDWPLYGRSPDGSRRAPDRQITPANVGALEIAWSYRTGETYPGSTPSFEATPIRIGDRLVFCTPDDDVIALDPVTGRQVWRHDVGIDGALRGNARCRGVSYHRSATAGACAERILIGTMDARLIALDLRDGKLCRGFGRGGQVDLTEGLGPIPAGMYTETSPPAVIGDIVVLGGGVKDGVMVDGASGVIRAFDAIDGHLVWAWDLAHPQGRRADGIFTRGTPNAWAPIGIDPALGQFLVPLGSSTPDFVGTHRSAASNRYATSLVAIDARTGRERWHFQTVHHDLWDYDLSSPPLLVDWPAGGRNIPAAIFATKTGAVFVLDRRTGTPLTRVIERPVPRSDFPGESAAPTQPLSIDMPALGRQRISGADIWGTTPFDQLWCRIAFYSARYEGPFTPPSVGGSITVPSSTGGVNWGGLSYDPERRLVLANWGNLAVRTHLIDKGETGAPPAPIAALPGVQPDAGIRHAALPQIFLSPLGIPCTRPPFGEIGAIDLKTRRLAWSRPLGTMRDSGPFGLRSGLAIPMGVPNMGGTITTAGGLTFVGATQDAYLRAFATADGRELWRARLPAGAQATPISYSAGGRQYVVIAAGGSALLQSKPGDWVIAFALPKR</sequence>
<comment type="caution">
    <text evidence="7">The sequence shown here is derived from an EMBL/GenBank/DDBJ whole genome shotgun (WGS) entry which is preliminary data.</text>
</comment>
<evidence type="ECO:0000313" key="8">
    <source>
        <dbReference type="Proteomes" id="UP000282971"/>
    </source>
</evidence>
<dbReference type="GO" id="GO:0016020">
    <property type="term" value="C:membrane"/>
    <property type="evidence" value="ECO:0007669"/>
    <property type="project" value="InterPro"/>
</dbReference>
<keyword evidence="3" id="KW-0560">Oxidoreductase</keyword>
<dbReference type="SUPFAM" id="SSF50998">
    <property type="entry name" value="Quinoprotein alcohol dehydrogenase-like"/>
    <property type="match status" value="1"/>
</dbReference>
<keyword evidence="5" id="KW-0812">Transmembrane</keyword>
<dbReference type="Gene3D" id="2.140.10.10">
    <property type="entry name" value="Quinoprotein alcohol dehydrogenase-like superfamily"/>
    <property type="match status" value="2"/>
</dbReference>
<proteinExistence type="inferred from homology"/>
<dbReference type="PANTHER" id="PTHR32303:SF4">
    <property type="entry name" value="QUINOPROTEIN GLUCOSE DEHYDROGENASE"/>
    <property type="match status" value="1"/>
</dbReference>
<keyword evidence="5" id="KW-1133">Transmembrane helix</keyword>
<keyword evidence="8" id="KW-1185">Reference proteome</keyword>
<dbReference type="GO" id="GO:0048038">
    <property type="term" value="F:quinone binding"/>
    <property type="evidence" value="ECO:0007669"/>
    <property type="project" value="InterPro"/>
</dbReference>
<feature type="region of interest" description="Disordered" evidence="4">
    <location>
        <begin position="137"/>
        <end position="164"/>
    </location>
</feature>
<dbReference type="InterPro" id="IPR018391">
    <property type="entry name" value="PQQ_b-propeller_rpt"/>
</dbReference>
<feature type="transmembrane region" description="Helical" evidence="5">
    <location>
        <begin position="7"/>
        <end position="25"/>
    </location>
</feature>
<comment type="cofactor">
    <cofactor evidence="1">
        <name>pyrroloquinoline quinone</name>
        <dbReference type="ChEBI" id="CHEBI:58442"/>
    </cofactor>
</comment>
<dbReference type="EMBL" id="SACN01000001">
    <property type="protein sequence ID" value="RVT93604.1"/>
    <property type="molecule type" value="Genomic_DNA"/>
</dbReference>
<evidence type="ECO:0000256" key="5">
    <source>
        <dbReference type="SAM" id="Phobius"/>
    </source>
</evidence>
<dbReference type="RefSeq" id="WP_127742388.1">
    <property type="nucleotide sequence ID" value="NZ_SACN01000001.1"/>
</dbReference>
<dbReference type="InterPro" id="IPR011047">
    <property type="entry name" value="Quinoprotein_ADH-like_sf"/>
</dbReference>
<dbReference type="SMART" id="SM00564">
    <property type="entry name" value="PQQ"/>
    <property type="match status" value="5"/>
</dbReference>
<name>A0A437M7Y1_9SPHN</name>
<comment type="similarity">
    <text evidence="2">Belongs to the bacterial PQQ dehydrogenase family.</text>
</comment>
<evidence type="ECO:0000313" key="7">
    <source>
        <dbReference type="EMBL" id="RVT93604.1"/>
    </source>
</evidence>
<dbReference type="GO" id="GO:0008876">
    <property type="term" value="F:quinoprotein glucose dehydrogenase activity"/>
    <property type="evidence" value="ECO:0007669"/>
    <property type="project" value="TreeGrafter"/>
</dbReference>
<dbReference type="CDD" id="cd10280">
    <property type="entry name" value="PQQ_mGDH"/>
    <property type="match status" value="1"/>
</dbReference>
<gene>
    <name evidence="7" type="ORF">EOD43_06975</name>
</gene>
<feature type="transmembrane region" description="Helical" evidence="5">
    <location>
        <begin position="61"/>
        <end position="79"/>
    </location>
</feature>
<accession>A0A437M7Y1</accession>
<dbReference type="AlphaFoldDB" id="A0A437M7Y1"/>
<evidence type="ECO:0000256" key="3">
    <source>
        <dbReference type="ARBA" id="ARBA00023002"/>
    </source>
</evidence>
<keyword evidence="5" id="KW-0472">Membrane</keyword>
<evidence type="ECO:0000259" key="6">
    <source>
        <dbReference type="Pfam" id="PF01011"/>
    </source>
</evidence>
<protein>
    <submittedName>
        <fullName evidence="7">Pyrroloquinoline quinone-dependent dehydrogenase</fullName>
    </submittedName>
</protein>
<organism evidence="7 8">
    <name type="scientific">Sphingomonas crocodyli</name>
    <dbReference type="NCBI Taxonomy" id="1979270"/>
    <lineage>
        <taxon>Bacteria</taxon>
        <taxon>Pseudomonadati</taxon>
        <taxon>Pseudomonadota</taxon>
        <taxon>Alphaproteobacteria</taxon>
        <taxon>Sphingomonadales</taxon>
        <taxon>Sphingomonadaceae</taxon>
        <taxon>Sphingomonas</taxon>
    </lineage>
</organism>
<feature type="transmembrane region" description="Helical" evidence="5">
    <location>
        <begin position="112"/>
        <end position="130"/>
    </location>
</feature>
<dbReference type="Pfam" id="PF01011">
    <property type="entry name" value="PQQ"/>
    <property type="match status" value="1"/>
</dbReference>
<dbReference type="PANTHER" id="PTHR32303">
    <property type="entry name" value="QUINOPROTEIN ALCOHOL DEHYDROGENASE (CYTOCHROME C)"/>
    <property type="match status" value="1"/>
</dbReference>
<dbReference type="OrthoDB" id="9794322at2"/>
<reference evidence="7 8" key="1">
    <citation type="submission" date="2019-01" db="EMBL/GenBank/DDBJ databases">
        <authorList>
            <person name="Chen W.-M."/>
        </authorList>
    </citation>
    <scope>NUCLEOTIDE SEQUENCE [LARGE SCALE GENOMIC DNA]</scope>
    <source>
        <strain evidence="7 8">CCP-7</strain>
    </source>
</reference>
<evidence type="ECO:0000256" key="4">
    <source>
        <dbReference type="SAM" id="MobiDB-lite"/>
    </source>
</evidence>
<dbReference type="InterPro" id="IPR017511">
    <property type="entry name" value="PQQ_mDH"/>
</dbReference>
<feature type="transmembrane region" description="Helical" evidence="5">
    <location>
        <begin position="31"/>
        <end position="54"/>
    </location>
</feature>
<feature type="domain" description="Pyrrolo-quinoline quinone repeat" evidence="6">
    <location>
        <begin position="148"/>
        <end position="730"/>
    </location>
</feature>
<evidence type="ECO:0000256" key="2">
    <source>
        <dbReference type="ARBA" id="ARBA00008156"/>
    </source>
</evidence>